<evidence type="ECO:0000313" key="2">
    <source>
        <dbReference type="EMBL" id="CFQ68559.1"/>
    </source>
</evidence>
<evidence type="ECO:0000256" key="1">
    <source>
        <dbReference type="SAM" id="MobiDB-lite"/>
    </source>
</evidence>
<feature type="compositionally biased region" description="Polar residues" evidence="1">
    <location>
        <begin position="129"/>
        <end position="144"/>
    </location>
</feature>
<evidence type="ECO:0000313" key="4">
    <source>
        <dbReference type="EMBL" id="QQU46395.1"/>
    </source>
</evidence>
<sequence length="275" mass="30854">MNTTNLNELLKSSSLAEIQSDVIATLKAKPADTNARELLFKLYCLAGSWQKALLQIETLTKFAPDMTKQAELYKNLVLSETLREEVLAGKRDPGTLGNPLPEWAILMQQANQHLHEGDYSQSEELREQALSQAPESAGENSSATPFSWIADSDSRIGPVCEFISAGGYRWVPFADVQLMTISKPKNITDLVWAPAQLTVNNKVWYGYIPARYPLSLNADNDTKLGLKTEWSQPADSLYIGSGRKMFITDQNEYALFDIEEFRFDVEKFGFDEQAN</sequence>
<dbReference type="PIRSF" id="PIRSF029288">
    <property type="entry name" value="SciE_ImpE"/>
    <property type="match status" value="1"/>
</dbReference>
<dbReference type="Gene3D" id="1.25.40.10">
    <property type="entry name" value="Tetratricopeptide repeat domain"/>
    <property type="match status" value="1"/>
</dbReference>
<proteinExistence type="predicted"/>
<dbReference type="GeneID" id="31409614"/>
<evidence type="ECO:0000313" key="5">
    <source>
        <dbReference type="Proteomes" id="UP000041601"/>
    </source>
</evidence>
<dbReference type="OMA" id="CEFICAG"/>
<dbReference type="RefSeq" id="WP_005165402.1">
    <property type="nucleotide sequence ID" value="NZ_CGBC01000003.1"/>
</dbReference>
<feature type="compositionally biased region" description="Basic and acidic residues" evidence="1">
    <location>
        <begin position="116"/>
        <end position="127"/>
    </location>
</feature>
<dbReference type="AlphaFoldDB" id="A0A0E1NJQ4"/>
<evidence type="ECO:0000313" key="7">
    <source>
        <dbReference type="Proteomes" id="UP000595309"/>
    </source>
</evidence>
<dbReference type="Proteomes" id="UP000048841">
    <property type="component" value="Unassembled WGS sequence"/>
</dbReference>
<dbReference type="EMBL" id="CP068146">
    <property type="protein sequence ID" value="QQU46395.1"/>
    <property type="molecule type" value="Genomic_DNA"/>
</dbReference>
<dbReference type="KEGG" id="yet:CH48_3203"/>
<dbReference type="Proteomes" id="UP000041601">
    <property type="component" value="Unassembled WGS sequence"/>
</dbReference>
<organism evidence="2 6">
    <name type="scientific">Yersinia enterocolitica</name>
    <dbReference type="NCBI Taxonomy" id="630"/>
    <lineage>
        <taxon>Bacteria</taxon>
        <taxon>Pseudomonadati</taxon>
        <taxon>Pseudomonadota</taxon>
        <taxon>Gammaproteobacteria</taxon>
        <taxon>Enterobacterales</taxon>
        <taxon>Yersiniaceae</taxon>
        <taxon>Yersinia</taxon>
    </lineage>
</organism>
<dbReference type="Pfam" id="PF07024">
    <property type="entry name" value="ImpE"/>
    <property type="match status" value="1"/>
</dbReference>
<evidence type="ECO:0000313" key="6">
    <source>
        <dbReference type="Proteomes" id="UP000048841"/>
    </source>
</evidence>
<feature type="region of interest" description="Disordered" evidence="1">
    <location>
        <begin position="116"/>
        <end position="144"/>
    </location>
</feature>
<accession>A0A0E1NJQ4</accession>
<dbReference type="InterPro" id="IPR009211">
    <property type="entry name" value="TagJ"/>
</dbReference>
<keyword evidence="5" id="KW-1185">Reference proteome</keyword>
<dbReference type="EMBL" id="CGBR01000024">
    <property type="protein sequence ID" value="CFQ68559.1"/>
    <property type="molecule type" value="Genomic_DNA"/>
</dbReference>
<reference evidence="2 6" key="2">
    <citation type="submission" date="2015-03" db="EMBL/GenBank/DDBJ databases">
        <authorList>
            <person name="Murphy D."/>
        </authorList>
    </citation>
    <scope>NUCLEOTIDE SEQUENCE [LARGE SCALE GENOMIC DNA]</scope>
    <source>
        <strain evidence="2 6">IP26249</strain>
    </source>
</reference>
<dbReference type="SUPFAM" id="SSF144059">
    <property type="entry name" value="ImpE-like"/>
    <property type="match status" value="1"/>
</dbReference>
<reference evidence="3 5" key="1">
    <citation type="submission" date="2015-03" db="EMBL/GenBank/DDBJ databases">
        <authorList>
            <consortium name="Pathogen Informatics"/>
            <person name="Murphy D."/>
        </authorList>
    </citation>
    <scope>NUCLEOTIDE SEQUENCE [LARGE SCALE GENOMIC DNA]</scope>
    <source>
        <strain evidence="3 5">IP05342</strain>
    </source>
</reference>
<name>A0A0E1NJQ4_YEREN</name>
<evidence type="ECO:0000313" key="3">
    <source>
        <dbReference type="EMBL" id="CND36965.1"/>
    </source>
</evidence>
<dbReference type="EMBL" id="CPXJ01000009">
    <property type="protein sequence ID" value="CND36965.1"/>
    <property type="molecule type" value="Genomic_DNA"/>
</dbReference>
<dbReference type="PATRIC" id="fig|630.129.peg.1559"/>
<gene>
    <name evidence="2" type="ORF">ERS137941_03018</name>
    <name evidence="3" type="ORF">ERS137959_00998</name>
    <name evidence="4" type="ORF">I6I39_15835</name>
</gene>
<protein>
    <submittedName>
        <fullName evidence="4">ImpE family T6SS protein Cts1E</fullName>
    </submittedName>
    <submittedName>
        <fullName evidence="2">Protein of avirulence locus ImpE</fullName>
    </submittedName>
</protein>
<dbReference type="Proteomes" id="UP000595309">
    <property type="component" value="Chromosome"/>
</dbReference>
<dbReference type="InterPro" id="IPR011990">
    <property type="entry name" value="TPR-like_helical_dom_sf"/>
</dbReference>
<reference evidence="4 7" key="3">
    <citation type="submission" date="2021-01" db="EMBL/GenBank/DDBJ databases">
        <title>FDA dAtabase for Regulatory Grade micrObial Sequences (FDA-ARGOS): Supporting development and validation of Infectious Disease Dx tests.</title>
        <authorList>
            <person name="Blissenbach B."/>
            <person name="Krut O."/>
            <person name="Tallon L."/>
            <person name="Sadzewicz L."/>
            <person name="Zhao X."/>
            <person name="Boylan J."/>
            <person name="Ott S."/>
            <person name="Bowen H."/>
            <person name="Vavikolanu K."/>
            <person name="Mehta A."/>
            <person name="Aluvathingal J."/>
            <person name="Nadendla S."/>
            <person name="Yan Y."/>
            <person name="Sichtig H."/>
        </authorList>
    </citation>
    <scope>NUCLEOTIDE SEQUENCE [LARGE SCALE GENOMIC DNA]</scope>
    <source>
        <strain evidence="4 7">FDAARGOS_1082</strain>
    </source>
</reference>